<sequence length="196" mass="21394">LGEEVSKQFPVIHGLLNNAGTFAGDYTGTRKVTAEGNEYSLAVNVLAPFLLTSLLLENVRASGAGRVLITSSISAGSRDALSDLQCEKHWSDHRAYELSKLCDAMITMELDARYGDPPRLSFHTMDPGTVDTKMLRAGWGFGGASVRSATTSFEMLTQDRFQTSSGEGKGYCCGEKEASRRKLWDELVKLTDAKYP</sequence>
<gene>
    <name evidence="3" type="primary">RDH14</name>
    <name evidence="3" type="ORF">SNEC2469_LOCUS6050</name>
</gene>
<dbReference type="InterPro" id="IPR002347">
    <property type="entry name" value="SDR_fam"/>
</dbReference>
<accession>A0A812MDG4</accession>
<dbReference type="EMBL" id="CAJNJA010010804">
    <property type="protein sequence ID" value="CAE7262628.1"/>
    <property type="molecule type" value="Genomic_DNA"/>
</dbReference>
<reference evidence="3" key="1">
    <citation type="submission" date="2021-02" db="EMBL/GenBank/DDBJ databases">
        <authorList>
            <person name="Dougan E. K."/>
            <person name="Rhodes N."/>
            <person name="Thang M."/>
            <person name="Chan C."/>
        </authorList>
    </citation>
    <scope>NUCLEOTIDE SEQUENCE</scope>
</reference>
<dbReference type="InterPro" id="IPR036291">
    <property type="entry name" value="NAD(P)-bd_dom_sf"/>
</dbReference>
<comment type="caution">
    <text evidence="3">The sequence shown here is derived from an EMBL/GenBank/DDBJ whole genome shotgun (WGS) entry which is preliminary data.</text>
</comment>
<proteinExistence type="inferred from homology"/>
<dbReference type="Pfam" id="PF00106">
    <property type="entry name" value="adh_short"/>
    <property type="match status" value="1"/>
</dbReference>
<evidence type="ECO:0000256" key="2">
    <source>
        <dbReference type="ARBA" id="ARBA00023002"/>
    </source>
</evidence>
<evidence type="ECO:0000256" key="1">
    <source>
        <dbReference type="ARBA" id="ARBA00006484"/>
    </source>
</evidence>
<dbReference type="SUPFAM" id="SSF51735">
    <property type="entry name" value="NAD(P)-binding Rossmann-fold domains"/>
    <property type="match status" value="1"/>
</dbReference>
<dbReference type="AlphaFoldDB" id="A0A812MDG4"/>
<keyword evidence="2" id="KW-0560">Oxidoreductase</keyword>
<feature type="non-terminal residue" evidence="3">
    <location>
        <position position="196"/>
    </location>
</feature>
<dbReference type="GO" id="GO:0016491">
    <property type="term" value="F:oxidoreductase activity"/>
    <property type="evidence" value="ECO:0007669"/>
    <property type="project" value="UniProtKB-KW"/>
</dbReference>
<name>A0A812MDG4_9DINO</name>
<keyword evidence="4" id="KW-1185">Reference proteome</keyword>
<protein>
    <submittedName>
        <fullName evidence="3">RDH14 protein</fullName>
    </submittedName>
</protein>
<evidence type="ECO:0000313" key="4">
    <source>
        <dbReference type="Proteomes" id="UP000601435"/>
    </source>
</evidence>
<dbReference type="PANTHER" id="PTHR24320">
    <property type="entry name" value="RETINOL DEHYDROGENASE"/>
    <property type="match status" value="1"/>
</dbReference>
<evidence type="ECO:0000313" key="3">
    <source>
        <dbReference type="EMBL" id="CAE7262628.1"/>
    </source>
</evidence>
<comment type="similarity">
    <text evidence="1">Belongs to the short-chain dehydrogenases/reductases (SDR) family.</text>
</comment>
<dbReference type="OrthoDB" id="191139at2759"/>
<dbReference type="Proteomes" id="UP000601435">
    <property type="component" value="Unassembled WGS sequence"/>
</dbReference>
<dbReference type="PANTHER" id="PTHR24320:SF148">
    <property type="entry name" value="NAD(P)-BINDING ROSSMANN-FOLD SUPERFAMILY PROTEIN"/>
    <property type="match status" value="1"/>
</dbReference>
<organism evidence="3 4">
    <name type="scientific">Symbiodinium necroappetens</name>
    <dbReference type="NCBI Taxonomy" id="1628268"/>
    <lineage>
        <taxon>Eukaryota</taxon>
        <taxon>Sar</taxon>
        <taxon>Alveolata</taxon>
        <taxon>Dinophyceae</taxon>
        <taxon>Suessiales</taxon>
        <taxon>Symbiodiniaceae</taxon>
        <taxon>Symbiodinium</taxon>
    </lineage>
</organism>
<dbReference type="Gene3D" id="3.40.50.720">
    <property type="entry name" value="NAD(P)-binding Rossmann-like Domain"/>
    <property type="match status" value="1"/>
</dbReference>